<keyword evidence="4 6" id="KW-1133">Transmembrane helix</keyword>
<keyword evidence="5 6" id="KW-0472">Membrane</keyword>
<feature type="transmembrane region" description="Helical" evidence="6">
    <location>
        <begin position="127"/>
        <end position="146"/>
    </location>
</feature>
<keyword evidence="3 6" id="KW-0812">Transmembrane</keyword>
<feature type="transmembrane region" description="Helical" evidence="6">
    <location>
        <begin position="61"/>
        <end position="81"/>
    </location>
</feature>
<evidence type="ECO:0000256" key="1">
    <source>
        <dbReference type="ARBA" id="ARBA00004651"/>
    </source>
</evidence>
<evidence type="ECO:0000313" key="7">
    <source>
        <dbReference type="EMBL" id="MBB3899383.1"/>
    </source>
</evidence>
<dbReference type="PANTHER" id="PTHR38601:SF1">
    <property type="entry name" value="HYDROGENASE-4 COMPONENT E"/>
    <property type="match status" value="1"/>
</dbReference>
<dbReference type="Proteomes" id="UP000553193">
    <property type="component" value="Unassembled WGS sequence"/>
</dbReference>
<evidence type="ECO:0000256" key="4">
    <source>
        <dbReference type="ARBA" id="ARBA00022989"/>
    </source>
</evidence>
<feature type="transmembrane region" description="Helical" evidence="6">
    <location>
        <begin position="102"/>
        <end position="121"/>
    </location>
</feature>
<keyword evidence="7" id="KW-0560">Oxidoreductase</keyword>
<evidence type="ECO:0000256" key="2">
    <source>
        <dbReference type="ARBA" id="ARBA00022475"/>
    </source>
</evidence>
<dbReference type="GO" id="GO:0016491">
    <property type="term" value="F:oxidoreductase activity"/>
    <property type="evidence" value="ECO:0007669"/>
    <property type="project" value="UniProtKB-KW"/>
</dbReference>
<comment type="subcellular location">
    <subcellularLocation>
        <location evidence="1">Cell membrane</location>
        <topology evidence="1">Multi-pass membrane protein</topology>
    </subcellularLocation>
</comment>
<dbReference type="RefSeq" id="WP_184385096.1">
    <property type="nucleotide sequence ID" value="NZ_JACIDJ010000005.1"/>
</dbReference>
<sequence>MTGPGDIAYDVAHLLGGAMLLVGFVMLGQRRIGALIAALAAQGVLLALAAFWQGHVQAAPQLYLTGLIALLAKGIAIPLVLHRLAGELPPPLRTEAPGRMGAGLVLGVGLVGLAMLVVVPATTGAGALARVDLSMALSILLLGALMMVTRRSALAHVAGLLTIENGLILAAVGVAGMPLVVELSAGGLVLVVALIAGVFARQMRERFASLDPGVLDRHRGEGR</sequence>
<dbReference type="EMBL" id="JACIDJ010000005">
    <property type="protein sequence ID" value="MBB3899383.1"/>
    <property type="molecule type" value="Genomic_DNA"/>
</dbReference>
<name>A0A840AFW7_9PROT</name>
<feature type="transmembrane region" description="Helical" evidence="6">
    <location>
        <begin position="183"/>
        <end position="200"/>
    </location>
</feature>
<dbReference type="PANTHER" id="PTHR38601">
    <property type="entry name" value="HYDROGENASE-4 COMPONENT E"/>
    <property type="match status" value="1"/>
</dbReference>
<accession>A0A840AFW7</accession>
<evidence type="ECO:0000256" key="3">
    <source>
        <dbReference type="ARBA" id="ARBA00022692"/>
    </source>
</evidence>
<evidence type="ECO:0000256" key="6">
    <source>
        <dbReference type="SAM" id="Phobius"/>
    </source>
</evidence>
<evidence type="ECO:0000256" key="5">
    <source>
        <dbReference type="ARBA" id="ARBA00023136"/>
    </source>
</evidence>
<dbReference type="EC" id="1.-.-.-" evidence="7"/>
<dbReference type="GO" id="GO:0005886">
    <property type="term" value="C:plasma membrane"/>
    <property type="evidence" value="ECO:0007669"/>
    <property type="project" value="UniProtKB-SubCell"/>
</dbReference>
<organism evidence="7 8">
    <name type="scientific">Roseococcus suduntuyensis</name>
    <dbReference type="NCBI Taxonomy" id="455361"/>
    <lineage>
        <taxon>Bacteria</taxon>
        <taxon>Pseudomonadati</taxon>
        <taxon>Pseudomonadota</taxon>
        <taxon>Alphaproteobacteria</taxon>
        <taxon>Acetobacterales</taxon>
        <taxon>Roseomonadaceae</taxon>
        <taxon>Roseococcus</taxon>
    </lineage>
</organism>
<dbReference type="InterPro" id="IPR038730">
    <property type="entry name" value="HyfE-like"/>
</dbReference>
<feature type="transmembrane region" description="Helical" evidence="6">
    <location>
        <begin position="6"/>
        <end position="27"/>
    </location>
</feature>
<dbReference type="AlphaFoldDB" id="A0A840AFW7"/>
<comment type="caution">
    <text evidence="7">The sequence shown here is derived from an EMBL/GenBank/DDBJ whole genome shotgun (WGS) entry which is preliminary data.</text>
</comment>
<reference evidence="7 8" key="1">
    <citation type="submission" date="2020-08" db="EMBL/GenBank/DDBJ databases">
        <title>Genomic Encyclopedia of Type Strains, Phase IV (KMG-IV): sequencing the most valuable type-strain genomes for metagenomic binning, comparative biology and taxonomic classification.</title>
        <authorList>
            <person name="Goeker M."/>
        </authorList>
    </citation>
    <scope>NUCLEOTIDE SEQUENCE [LARGE SCALE GENOMIC DNA]</scope>
    <source>
        <strain evidence="7 8">DSM 19979</strain>
    </source>
</reference>
<keyword evidence="2" id="KW-1003">Cell membrane</keyword>
<protein>
    <submittedName>
        <fullName evidence="7">Hydrogenase-4 component E</fullName>
        <ecNumber evidence="7">1.-.-.-</ecNumber>
    </submittedName>
</protein>
<feature type="transmembrane region" description="Helical" evidence="6">
    <location>
        <begin position="153"/>
        <end position="177"/>
    </location>
</feature>
<gene>
    <name evidence="7" type="ORF">GGQ83_002835</name>
</gene>
<feature type="transmembrane region" description="Helical" evidence="6">
    <location>
        <begin position="34"/>
        <end position="55"/>
    </location>
</feature>
<proteinExistence type="predicted"/>
<evidence type="ECO:0000313" key="8">
    <source>
        <dbReference type="Proteomes" id="UP000553193"/>
    </source>
</evidence>
<keyword evidence="8" id="KW-1185">Reference proteome</keyword>